<comment type="caution">
    <text evidence="2">The sequence shown here is derived from an EMBL/GenBank/DDBJ whole genome shotgun (WGS) entry which is preliminary data.</text>
</comment>
<organism evidence="2 3">
    <name type="scientific">Lolium multiflorum</name>
    <name type="common">Italian ryegrass</name>
    <name type="synonym">Lolium perenne subsp. multiflorum</name>
    <dbReference type="NCBI Taxonomy" id="4521"/>
    <lineage>
        <taxon>Eukaryota</taxon>
        <taxon>Viridiplantae</taxon>
        <taxon>Streptophyta</taxon>
        <taxon>Embryophyta</taxon>
        <taxon>Tracheophyta</taxon>
        <taxon>Spermatophyta</taxon>
        <taxon>Magnoliopsida</taxon>
        <taxon>Liliopsida</taxon>
        <taxon>Poales</taxon>
        <taxon>Poaceae</taxon>
        <taxon>BOP clade</taxon>
        <taxon>Pooideae</taxon>
        <taxon>Poodae</taxon>
        <taxon>Poeae</taxon>
        <taxon>Poeae Chloroplast Group 2 (Poeae type)</taxon>
        <taxon>Loliodinae</taxon>
        <taxon>Loliinae</taxon>
        <taxon>Lolium</taxon>
    </lineage>
</organism>
<dbReference type="AlphaFoldDB" id="A0AAD8TQE7"/>
<evidence type="ECO:0000313" key="3">
    <source>
        <dbReference type="Proteomes" id="UP001231189"/>
    </source>
</evidence>
<evidence type="ECO:0000313" key="2">
    <source>
        <dbReference type="EMBL" id="KAK1685897.1"/>
    </source>
</evidence>
<keyword evidence="3" id="KW-1185">Reference proteome</keyword>
<protein>
    <submittedName>
        <fullName evidence="2">Uncharacterized protein</fullName>
    </submittedName>
</protein>
<sequence>MCLLHHRQCHMPLLMMLLRLLRRQPGLPSLLLMMRAAGAYSKALGSYRDSLAAFTQWCDEDARAAAVLSQSVQPQFASEFMGLATVAEMWSHLHQCYHPSGDSLYLSVLRQEHDLQHGDSTVDEFYTQSAAIWRQLDSLRSDRLLLWEELALLAVEVALVLLDSALTIGGLVTLSPTAITSSEECLLVLHLQRPSPPASLSRI</sequence>
<reference evidence="2" key="1">
    <citation type="submission" date="2023-07" db="EMBL/GenBank/DDBJ databases">
        <title>A chromosome-level genome assembly of Lolium multiflorum.</title>
        <authorList>
            <person name="Chen Y."/>
            <person name="Copetti D."/>
            <person name="Kolliker R."/>
            <person name="Studer B."/>
        </authorList>
    </citation>
    <scope>NUCLEOTIDE SEQUENCE</scope>
    <source>
        <strain evidence="2">02402/16</strain>
        <tissue evidence="2">Leaf</tissue>
    </source>
</reference>
<keyword evidence="1" id="KW-0732">Signal</keyword>
<gene>
    <name evidence="2" type="ORF">QYE76_046745</name>
</gene>
<name>A0AAD8TQE7_LOLMU</name>
<feature type="signal peptide" evidence="1">
    <location>
        <begin position="1"/>
        <end position="23"/>
    </location>
</feature>
<dbReference type="EMBL" id="JAUUTY010000002">
    <property type="protein sequence ID" value="KAK1685897.1"/>
    <property type="molecule type" value="Genomic_DNA"/>
</dbReference>
<feature type="chain" id="PRO_5042169124" evidence="1">
    <location>
        <begin position="24"/>
        <end position="203"/>
    </location>
</feature>
<proteinExistence type="predicted"/>
<evidence type="ECO:0000256" key="1">
    <source>
        <dbReference type="SAM" id="SignalP"/>
    </source>
</evidence>
<accession>A0AAD8TQE7</accession>
<dbReference type="Proteomes" id="UP001231189">
    <property type="component" value="Unassembled WGS sequence"/>
</dbReference>